<accession>A0ABQ0XUS0</accession>
<protein>
    <submittedName>
        <fullName evidence="1">Uncharacterized protein</fullName>
    </submittedName>
</protein>
<proteinExistence type="predicted"/>
<dbReference type="EMBL" id="BKAV01000015">
    <property type="protein sequence ID" value="GEQ00464.1"/>
    <property type="molecule type" value="Genomic_DNA"/>
</dbReference>
<reference evidence="1 2" key="1">
    <citation type="submission" date="2019-07" db="EMBL/GenBank/DDBJ databases">
        <title>Whole genome shotgun sequence of Staphylococcus arlettae NBRC 109765.</title>
        <authorList>
            <person name="Hosoyama A."/>
            <person name="Uohara A."/>
            <person name="Ohji S."/>
            <person name="Ichikawa N."/>
        </authorList>
    </citation>
    <scope>NUCLEOTIDE SEQUENCE [LARGE SCALE GENOMIC DNA]</scope>
    <source>
        <strain evidence="1 2">NBRC 109765</strain>
    </source>
</reference>
<evidence type="ECO:0000313" key="1">
    <source>
        <dbReference type="EMBL" id="GEQ00464.1"/>
    </source>
</evidence>
<dbReference type="Proteomes" id="UP000321598">
    <property type="component" value="Unassembled WGS sequence"/>
</dbReference>
<organism evidence="1 2">
    <name type="scientific">Staphylococcus arlettae</name>
    <dbReference type="NCBI Taxonomy" id="29378"/>
    <lineage>
        <taxon>Bacteria</taxon>
        <taxon>Bacillati</taxon>
        <taxon>Bacillota</taxon>
        <taxon>Bacilli</taxon>
        <taxon>Bacillales</taxon>
        <taxon>Staphylococcaceae</taxon>
        <taxon>Staphylococcus</taxon>
    </lineage>
</organism>
<evidence type="ECO:0000313" key="2">
    <source>
        <dbReference type="Proteomes" id="UP000321598"/>
    </source>
</evidence>
<gene>
    <name evidence="1" type="ORF">SAR03_15010</name>
</gene>
<sequence length="56" mass="5884">MTECFSVFSMASSKILSRCISGVEDNAISFLGEQVSNVGNSAVTLLDSALSAFGYK</sequence>
<dbReference type="RefSeq" id="WP_182632315.1">
    <property type="nucleotide sequence ID" value="NZ_JBOILW010000028.1"/>
</dbReference>
<comment type="caution">
    <text evidence="1">The sequence shown here is derived from an EMBL/GenBank/DDBJ whole genome shotgun (WGS) entry which is preliminary data.</text>
</comment>
<keyword evidence="2" id="KW-1185">Reference proteome</keyword>
<name>A0ABQ0XUS0_9STAP</name>